<dbReference type="NCBIfam" id="TIGR03483">
    <property type="entry name" value="FtsZ_alphas_C"/>
    <property type="match status" value="1"/>
</dbReference>
<dbReference type="InterPro" id="IPR017844">
    <property type="entry name" value="Cell_div_FtsZ_C"/>
</dbReference>
<dbReference type="InterPro" id="IPR037103">
    <property type="entry name" value="Tubulin/FtsZ-like_C"/>
</dbReference>
<dbReference type="PANTHER" id="PTHR30314">
    <property type="entry name" value="CELL DIVISION PROTEIN FTSZ-RELATED"/>
    <property type="match status" value="1"/>
</dbReference>
<dbReference type="GO" id="GO:0005737">
    <property type="term" value="C:cytoplasm"/>
    <property type="evidence" value="ECO:0007669"/>
    <property type="project" value="UniProtKB-SubCell"/>
</dbReference>
<dbReference type="NCBIfam" id="TIGR00065">
    <property type="entry name" value="ftsZ"/>
    <property type="match status" value="1"/>
</dbReference>
<dbReference type="Pfam" id="PF12327">
    <property type="entry name" value="FtsZ_C"/>
    <property type="match status" value="1"/>
</dbReference>
<feature type="region of interest" description="Disordered" evidence="8">
    <location>
        <begin position="514"/>
        <end position="622"/>
    </location>
</feature>
<dbReference type="GO" id="GO:0000917">
    <property type="term" value="P:division septum assembly"/>
    <property type="evidence" value="ECO:0007669"/>
    <property type="project" value="UniProtKB-KW"/>
</dbReference>
<dbReference type="SMART" id="SM00864">
    <property type="entry name" value="Tubulin"/>
    <property type="match status" value="1"/>
</dbReference>
<dbReference type="RefSeq" id="WP_048429085.1">
    <property type="nucleotide sequence ID" value="NZ_AP024145.1"/>
</dbReference>
<dbReference type="InterPro" id="IPR008280">
    <property type="entry name" value="Tub_FtsZ_C"/>
</dbReference>
<gene>
    <name evidence="5 11" type="primary">ftsZ</name>
    <name evidence="11" type="ORF">mvi_37600</name>
    <name evidence="12" type="ORF">QR79_23705</name>
</gene>
<protein>
    <recommendedName>
        <fullName evidence="5 6">Cell division protein FtsZ</fullName>
    </recommendedName>
</protein>
<comment type="function">
    <text evidence="5 7">Essential cell division protein that forms a contractile ring structure (Z ring) at the future cell division site. The regulation of the ring assembly controls the timing and the location of cell division. One of the functions of the FtsZ ring is to recruit other cell division proteins to the septum to produce a new cell wall between the dividing cells. Binds GTP and shows GTPase activity.</text>
</comment>
<feature type="binding site" evidence="5">
    <location>
        <position position="142"/>
    </location>
    <ligand>
        <name>GTP</name>
        <dbReference type="ChEBI" id="CHEBI:37565"/>
    </ligand>
</feature>
<evidence type="ECO:0000256" key="3">
    <source>
        <dbReference type="ARBA" id="ARBA00022741"/>
    </source>
</evidence>
<dbReference type="SMART" id="SM00865">
    <property type="entry name" value="Tubulin_C"/>
    <property type="match status" value="1"/>
</dbReference>
<dbReference type="Proteomes" id="UP000663508">
    <property type="component" value="Chromosome"/>
</dbReference>
<dbReference type="EMBL" id="AP024145">
    <property type="protein sequence ID" value="BCM85299.1"/>
    <property type="molecule type" value="Genomic_DNA"/>
</dbReference>
<keyword evidence="4 5" id="KW-0342">GTP-binding</keyword>
<evidence type="ECO:0000256" key="2">
    <source>
        <dbReference type="ARBA" id="ARBA00022490"/>
    </source>
</evidence>
<dbReference type="InterPro" id="IPR018316">
    <property type="entry name" value="Tubulin/FtsZ_2-layer-sand-dom"/>
</dbReference>
<proteinExistence type="inferred from homology"/>
<sequence length="622" mass="65431">MAISLQAPDIRELKPRITVFGVGGAGGNAVNNMIESGLLGCEFVVANTDAQALTSSKAERVIQMGIGVTQGLGAGSQPEVGRAAAEEVIDEIRDQLSGAHMCFITAGMGGGTGTGAAPVIARTARDMGILTVGVVTKPFQFEGVRRMRTAESGINELQQAVDTLIVIPNQNLFRVANEKTTFADAFAMADQVLYSGVACITDLMVKEGLINLDFADVRAIMRGMGKAMMGTGEASGEKRANRAAEAAIANPLLDDVSMKGARGLLISITGGNDLTLYELDEAATRIREEVDSDANIILGATFDESLDGIIRVSVVATGIEPALINANAIGSPEIAQTEQRIAEVAERLRAEARARAAAPAAPAPSFRPAEAPVARAPAPEPVAHAPMHAPLHAPMHAQAPAPEPVRMEMPVAHQAASLMRDEVQITPAQPRNPVYEPAPAPVAASEPQMPMASGPFIPPSPAVVRAPRMPRVQDLPMPAQNQIRASRGEEPVQQVSPDAKRTSLLRRLATVGFGGRREDEAGQPAQAPAPQAHAAPQPAPRPMPQVPVHQAPVHQAPVQHAPAAPRQPAPQYAPQAGYPAQPQGYRPAQGNLDAQGRTVPAGTRMMDDDQLEIPAFLRRQAN</sequence>
<dbReference type="Pfam" id="PF00091">
    <property type="entry name" value="Tubulin"/>
    <property type="match status" value="1"/>
</dbReference>
<dbReference type="PRINTS" id="PR00423">
    <property type="entry name" value="CELLDVISFTSZ"/>
</dbReference>
<keyword evidence="3 5" id="KW-0547">Nucleotide-binding</keyword>
<reference evidence="11" key="2">
    <citation type="submission" date="2020-11" db="EMBL/GenBank/DDBJ databases">
        <title>Complete genome sequence of a novel pathogenic Methylobacterium strain isolated from rice in Vietnam.</title>
        <authorList>
            <person name="Lai K."/>
            <person name="Okazaki S."/>
            <person name="Higashi K."/>
            <person name="Mori H."/>
            <person name="Toyoda A."/>
            <person name="Kurokawa K."/>
        </authorList>
    </citation>
    <scope>NUCLEOTIDE SEQUENCE</scope>
    <source>
        <strain evidence="11">VL1</strain>
    </source>
</reference>
<dbReference type="Gene3D" id="3.30.1330.20">
    <property type="entry name" value="Tubulin/FtsZ, C-terminal domain"/>
    <property type="match status" value="1"/>
</dbReference>
<dbReference type="FunFam" id="3.40.50.1440:FF:000001">
    <property type="entry name" value="Cell division protein FtsZ"/>
    <property type="match status" value="1"/>
</dbReference>
<name>A0A0J6R341_9HYPH</name>
<evidence type="ECO:0000256" key="7">
    <source>
        <dbReference type="RuleBase" id="RU000631"/>
    </source>
</evidence>
<evidence type="ECO:0000313" key="12">
    <source>
        <dbReference type="EMBL" id="KMO15847.1"/>
    </source>
</evidence>
<keyword evidence="13" id="KW-1185">Reference proteome</keyword>
<dbReference type="InterPro" id="IPR000158">
    <property type="entry name" value="Cell_div_FtsZ"/>
</dbReference>
<feature type="domain" description="Tubulin/FtsZ GTPase" evidence="9">
    <location>
        <begin position="16"/>
        <end position="208"/>
    </location>
</feature>
<comment type="subunit">
    <text evidence="5">Homodimer. Polymerizes to form a dynamic ring structure in a strictly GTP-dependent manner. Interacts directly with several other division proteins.</text>
</comment>
<feature type="binding site" evidence="5">
    <location>
        <begin position="24"/>
        <end position="28"/>
    </location>
    <ligand>
        <name>GTP</name>
        <dbReference type="ChEBI" id="CHEBI:37565"/>
    </ligand>
</feature>
<dbReference type="InterPro" id="IPR045061">
    <property type="entry name" value="FtsZ/CetZ"/>
</dbReference>
<dbReference type="EMBL" id="JTHG01000257">
    <property type="protein sequence ID" value="KMO15847.1"/>
    <property type="molecule type" value="Genomic_DNA"/>
</dbReference>
<feature type="binding site" evidence="5">
    <location>
        <position position="146"/>
    </location>
    <ligand>
        <name>GTP</name>
        <dbReference type="ChEBI" id="CHEBI:37565"/>
    </ligand>
</feature>
<evidence type="ECO:0000256" key="1">
    <source>
        <dbReference type="ARBA" id="ARBA00009690"/>
    </source>
</evidence>
<accession>A0A147FN70</accession>
<keyword evidence="5 7" id="KW-0717">Septation</keyword>
<feature type="domain" description="Tubulin/FtsZ 2-layer sandwich" evidence="10">
    <location>
        <begin position="210"/>
        <end position="328"/>
    </location>
</feature>
<dbReference type="GO" id="GO:0043093">
    <property type="term" value="P:FtsZ-dependent cytokinesis"/>
    <property type="evidence" value="ECO:0007669"/>
    <property type="project" value="UniProtKB-UniRule"/>
</dbReference>
<evidence type="ECO:0000256" key="8">
    <source>
        <dbReference type="SAM" id="MobiDB-lite"/>
    </source>
</evidence>
<organism evidence="11 14">
    <name type="scientific">Methylobacterium indicum</name>
    <dbReference type="NCBI Taxonomy" id="1775910"/>
    <lineage>
        <taxon>Bacteria</taxon>
        <taxon>Pseudomonadati</taxon>
        <taxon>Pseudomonadota</taxon>
        <taxon>Alphaproteobacteria</taxon>
        <taxon>Hyphomicrobiales</taxon>
        <taxon>Methylobacteriaceae</taxon>
        <taxon>Methylobacterium</taxon>
    </lineage>
</organism>
<accession>A0A0J6R341</accession>
<dbReference type="HAMAP" id="MF_00909">
    <property type="entry name" value="FtsZ"/>
    <property type="match status" value="1"/>
</dbReference>
<dbReference type="PROSITE" id="PS01134">
    <property type="entry name" value="FTSZ_1"/>
    <property type="match status" value="1"/>
</dbReference>
<evidence type="ECO:0000313" key="14">
    <source>
        <dbReference type="Proteomes" id="UP000663508"/>
    </source>
</evidence>
<dbReference type="Gene3D" id="3.40.50.1440">
    <property type="entry name" value="Tubulin/FtsZ, GTPase domain"/>
    <property type="match status" value="1"/>
</dbReference>
<reference evidence="12 13" key="1">
    <citation type="submission" date="2014-11" db="EMBL/GenBank/DDBJ databases">
        <title>Comparative genomics of Methylobacterium species.</title>
        <authorList>
            <person name="Chaudhry V."/>
            <person name="Patil P.B."/>
        </authorList>
    </citation>
    <scope>NUCLEOTIDE SEQUENCE [LARGE SCALE GENOMIC DNA]</scope>
    <source>
        <strain evidence="12 13">SE3.6</strain>
    </source>
</reference>
<feature type="binding site" evidence="5">
    <location>
        <position position="190"/>
    </location>
    <ligand>
        <name>GTP</name>
        <dbReference type="ChEBI" id="CHEBI:37565"/>
    </ligand>
</feature>
<evidence type="ECO:0000256" key="5">
    <source>
        <dbReference type="HAMAP-Rule" id="MF_00909"/>
    </source>
</evidence>
<dbReference type="InterPro" id="IPR036525">
    <property type="entry name" value="Tubulin/FtsZ_GTPase_sf"/>
</dbReference>
<dbReference type="GO" id="GO:0003924">
    <property type="term" value="F:GTPase activity"/>
    <property type="evidence" value="ECO:0007669"/>
    <property type="project" value="UniProtKB-UniRule"/>
</dbReference>
<dbReference type="GO" id="GO:0051258">
    <property type="term" value="P:protein polymerization"/>
    <property type="evidence" value="ECO:0007669"/>
    <property type="project" value="UniProtKB-UniRule"/>
</dbReference>
<feature type="binding site" evidence="5">
    <location>
        <begin position="111"/>
        <end position="113"/>
    </location>
    <ligand>
        <name>GTP</name>
        <dbReference type="ChEBI" id="CHEBI:37565"/>
    </ligand>
</feature>
<dbReference type="Proteomes" id="UP000036471">
    <property type="component" value="Unassembled WGS sequence"/>
</dbReference>
<dbReference type="SUPFAM" id="SSF55307">
    <property type="entry name" value="Tubulin C-terminal domain-like"/>
    <property type="match status" value="1"/>
</dbReference>
<comment type="subcellular location">
    <subcellularLocation>
        <location evidence="5">Cytoplasm</location>
    </subcellularLocation>
    <text evidence="5">Assembles at midcell at the inner surface of the cytoplasmic membrane.</text>
</comment>
<dbReference type="InterPro" id="IPR020805">
    <property type="entry name" value="Cell_div_FtsZ_CS"/>
</dbReference>
<dbReference type="PANTHER" id="PTHR30314:SF3">
    <property type="entry name" value="MITOCHONDRIAL DIVISION PROTEIN FSZA"/>
    <property type="match status" value="1"/>
</dbReference>
<keyword evidence="2 5" id="KW-0963">Cytoplasm</keyword>
<dbReference type="KEGG" id="mind:mvi_37600"/>
<dbReference type="InterPro" id="IPR024757">
    <property type="entry name" value="FtsZ_C"/>
</dbReference>
<feature type="compositionally biased region" description="Low complexity" evidence="8">
    <location>
        <begin position="522"/>
        <end position="536"/>
    </location>
</feature>
<evidence type="ECO:0000259" key="9">
    <source>
        <dbReference type="SMART" id="SM00864"/>
    </source>
</evidence>
<dbReference type="FunFam" id="3.30.1330.20:FF:000011">
    <property type="entry name" value="Cell division protein FtsZ"/>
    <property type="match status" value="1"/>
</dbReference>
<dbReference type="GO" id="GO:0005525">
    <property type="term" value="F:GTP binding"/>
    <property type="evidence" value="ECO:0007669"/>
    <property type="project" value="UniProtKB-UniRule"/>
</dbReference>
<evidence type="ECO:0000259" key="10">
    <source>
        <dbReference type="SMART" id="SM00865"/>
    </source>
</evidence>
<keyword evidence="5 7" id="KW-0132">Cell division</keyword>
<feature type="compositionally biased region" description="Low complexity" evidence="8">
    <location>
        <begin position="546"/>
        <end position="585"/>
    </location>
</feature>
<dbReference type="InterPro" id="IPR003008">
    <property type="entry name" value="Tubulin_FtsZ_GTPase"/>
</dbReference>
<evidence type="ECO:0000313" key="13">
    <source>
        <dbReference type="Proteomes" id="UP000036471"/>
    </source>
</evidence>
<evidence type="ECO:0000256" key="6">
    <source>
        <dbReference type="NCBIfam" id="TIGR00065"/>
    </source>
</evidence>
<keyword evidence="5 7" id="KW-0131">Cell cycle</keyword>
<dbReference type="OrthoDB" id="9813375at2"/>
<comment type="similarity">
    <text evidence="1 5 7">Belongs to the FtsZ family.</text>
</comment>
<dbReference type="AlphaFoldDB" id="A0A0J6R341"/>
<evidence type="ECO:0000256" key="4">
    <source>
        <dbReference type="ARBA" id="ARBA00023134"/>
    </source>
</evidence>
<dbReference type="PROSITE" id="PS01135">
    <property type="entry name" value="FTSZ_2"/>
    <property type="match status" value="1"/>
</dbReference>
<evidence type="ECO:0000313" key="11">
    <source>
        <dbReference type="EMBL" id="BCM85299.1"/>
    </source>
</evidence>
<dbReference type="GO" id="GO:0032153">
    <property type="term" value="C:cell division site"/>
    <property type="evidence" value="ECO:0007669"/>
    <property type="project" value="UniProtKB-UniRule"/>
</dbReference>
<dbReference type="SUPFAM" id="SSF52490">
    <property type="entry name" value="Tubulin nucleotide-binding domain-like"/>
    <property type="match status" value="1"/>
</dbReference>
<dbReference type="CDD" id="cd02201">
    <property type="entry name" value="FtsZ_type1"/>
    <property type="match status" value="1"/>
</dbReference>